<name>A0ACB0LVS3_TRIPR</name>
<dbReference type="EMBL" id="CASHSV030000716">
    <property type="protein sequence ID" value="CAJ2672605.1"/>
    <property type="molecule type" value="Genomic_DNA"/>
</dbReference>
<evidence type="ECO:0000313" key="1">
    <source>
        <dbReference type="EMBL" id="CAJ2672605.1"/>
    </source>
</evidence>
<evidence type="ECO:0000313" key="2">
    <source>
        <dbReference type="Proteomes" id="UP001177021"/>
    </source>
</evidence>
<accession>A0ACB0LVS3</accession>
<dbReference type="Proteomes" id="UP001177021">
    <property type="component" value="Unassembled WGS sequence"/>
</dbReference>
<reference evidence="1" key="1">
    <citation type="submission" date="2023-10" db="EMBL/GenBank/DDBJ databases">
        <authorList>
            <person name="Rodriguez Cubillos JULIANA M."/>
            <person name="De Vega J."/>
        </authorList>
    </citation>
    <scope>NUCLEOTIDE SEQUENCE</scope>
</reference>
<keyword evidence="2" id="KW-1185">Reference proteome</keyword>
<proteinExistence type="predicted"/>
<organism evidence="1 2">
    <name type="scientific">Trifolium pratense</name>
    <name type="common">Red clover</name>
    <dbReference type="NCBI Taxonomy" id="57577"/>
    <lineage>
        <taxon>Eukaryota</taxon>
        <taxon>Viridiplantae</taxon>
        <taxon>Streptophyta</taxon>
        <taxon>Embryophyta</taxon>
        <taxon>Tracheophyta</taxon>
        <taxon>Spermatophyta</taxon>
        <taxon>Magnoliopsida</taxon>
        <taxon>eudicotyledons</taxon>
        <taxon>Gunneridae</taxon>
        <taxon>Pentapetalae</taxon>
        <taxon>rosids</taxon>
        <taxon>fabids</taxon>
        <taxon>Fabales</taxon>
        <taxon>Fabaceae</taxon>
        <taxon>Papilionoideae</taxon>
        <taxon>50 kb inversion clade</taxon>
        <taxon>NPAAA clade</taxon>
        <taxon>Hologalegina</taxon>
        <taxon>IRL clade</taxon>
        <taxon>Trifolieae</taxon>
        <taxon>Trifolium</taxon>
    </lineage>
</organism>
<gene>
    <name evidence="1" type="ORF">MILVUS5_LOCUS36222</name>
</gene>
<sequence length="69" mass="7721">MEEAPDKQAAKETLVEKNYGGSEHLLLLLGELQFALIAFLMGQSLEAFLRWKSLLSLLFGCTEADFCKL</sequence>
<protein>
    <submittedName>
        <fullName evidence="1">Uncharacterized protein</fullName>
    </submittedName>
</protein>
<comment type="caution">
    <text evidence="1">The sequence shown here is derived from an EMBL/GenBank/DDBJ whole genome shotgun (WGS) entry which is preliminary data.</text>
</comment>